<name>A0ACB9WHK6_CHAAC</name>
<evidence type="ECO:0000313" key="1">
    <source>
        <dbReference type="EMBL" id="KAI4812657.1"/>
    </source>
</evidence>
<reference evidence="1" key="1">
    <citation type="submission" date="2022-05" db="EMBL/GenBank/DDBJ databases">
        <title>Chromosome-level genome of Chaenocephalus aceratus.</title>
        <authorList>
            <person name="Park H."/>
        </authorList>
    </citation>
    <scope>NUCLEOTIDE SEQUENCE</scope>
    <source>
        <strain evidence="1">KU_202001</strain>
    </source>
</reference>
<feature type="non-terminal residue" evidence="1">
    <location>
        <position position="117"/>
    </location>
</feature>
<keyword evidence="2" id="KW-1185">Reference proteome</keyword>
<accession>A0ACB9WHK6</accession>
<comment type="caution">
    <text evidence="1">The sequence shown here is derived from an EMBL/GenBank/DDBJ whole genome shotgun (WGS) entry which is preliminary data.</text>
</comment>
<evidence type="ECO:0000313" key="2">
    <source>
        <dbReference type="Proteomes" id="UP001057452"/>
    </source>
</evidence>
<dbReference type="Proteomes" id="UP001057452">
    <property type="component" value="Chromosome 22"/>
</dbReference>
<gene>
    <name evidence="1" type="ORF">KUCAC02_024027</name>
</gene>
<organism evidence="1 2">
    <name type="scientific">Chaenocephalus aceratus</name>
    <name type="common">Blackfin icefish</name>
    <name type="synonym">Chaenichthys aceratus</name>
    <dbReference type="NCBI Taxonomy" id="36190"/>
    <lineage>
        <taxon>Eukaryota</taxon>
        <taxon>Metazoa</taxon>
        <taxon>Chordata</taxon>
        <taxon>Craniata</taxon>
        <taxon>Vertebrata</taxon>
        <taxon>Euteleostomi</taxon>
        <taxon>Actinopterygii</taxon>
        <taxon>Neopterygii</taxon>
        <taxon>Teleostei</taxon>
        <taxon>Neoteleostei</taxon>
        <taxon>Acanthomorphata</taxon>
        <taxon>Eupercaria</taxon>
        <taxon>Perciformes</taxon>
        <taxon>Notothenioidei</taxon>
        <taxon>Channichthyidae</taxon>
        <taxon>Chaenocephalus</taxon>
    </lineage>
</organism>
<proteinExistence type="predicted"/>
<protein>
    <submittedName>
        <fullName evidence="1">Uncharacterized protein</fullName>
    </submittedName>
</protein>
<feature type="non-terminal residue" evidence="1">
    <location>
        <position position="1"/>
    </location>
</feature>
<sequence>AGDEWLTEEWRKYPAAGFLSLCNAIHTVVSLTEHIKSGKTSRAKNKRTLRVIITSTSAGFTQGKIPPALIPVGGTQRLVEQGSQRSLMWLQRNGSRGHRKSCMERHQRASPRISSGG</sequence>
<dbReference type="EMBL" id="CM043806">
    <property type="protein sequence ID" value="KAI4812657.1"/>
    <property type="molecule type" value="Genomic_DNA"/>
</dbReference>